<evidence type="ECO:0000313" key="1">
    <source>
        <dbReference type="EMBL" id="PKI47295.1"/>
    </source>
</evidence>
<comment type="caution">
    <text evidence="1">The sequence shown here is derived from an EMBL/GenBank/DDBJ whole genome shotgun (WGS) entry which is preliminary data.</text>
</comment>
<dbReference type="AlphaFoldDB" id="A0A2I0ITH4"/>
<dbReference type="EMBL" id="PGOL01002520">
    <property type="protein sequence ID" value="PKI47295.1"/>
    <property type="molecule type" value="Genomic_DNA"/>
</dbReference>
<gene>
    <name evidence="1" type="ORF">CRG98_032304</name>
</gene>
<dbReference type="Proteomes" id="UP000233551">
    <property type="component" value="Unassembled WGS sequence"/>
</dbReference>
<name>A0A2I0ITH4_PUNGR</name>
<accession>A0A2I0ITH4</accession>
<protein>
    <submittedName>
        <fullName evidence="1">Uncharacterized protein</fullName>
    </submittedName>
</protein>
<organism evidence="1 2">
    <name type="scientific">Punica granatum</name>
    <name type="common">Pomegranate</name>
    <dbReference type="NCBI Taxonomy" id="22663"/>
    <lineage>
        <taxon>Eukaryota</taxon>
        <taxon>Viridiplantae</taxon>
        <taxon>Streptophyta</taxon>
        <taxon>Embryophyta</taxon>
        <taxon>Tracheophyta</taxon>
        <taxon>Spermatophyta</taxon>
        <taxon>Magnoliopsida</taxon>
        <taxon>eudicotyledons</taxon>
        <taxon>Gunneridae</taxon>
        <taxon>Pentapetalae</taxon>
        <taxon>rosids</taxon>
        <taxon>malvids</taxon>
        <taxon>Myrtales</taxon>
        <taxon>Lythraceae</taxon>
        <taxon>Punica</taxon>
    </lineage>
</organism>
<proteinExistence type="predicted"/>
<evidence type="ECO:0000313" key="2">
    <source>
        <dbReference type="Proteomes" id="UP000233551"/>
    </source>
</evidence>
<sequence length="111" mass="11889">MILIKGGIEALLAGNMRIPKLGVLSIPASGAPSYPSPPIEVAVKAPIQPLSRVGALPMVEADIDNLPIFEQNFEVVASGAATTHEILAEIMVFQSRQNSGWWPHRRPLLLG</sequence>
<reference evidence="1 2" key="1">
    <citation type="submission" date="2017-11" db="EMBL/GenBank/DDBJ databases">
        <title>De-novo sequencing of pomegranate (Punica granatum L.) genome.</title>
        <authorList>
            <person name="Akparov Z."/>
            <person name="Amiraslanov A."/>
            <person name="Hajiyeva S."/>
            <person name="Abbasov M."/>
            <person name="Kaur K."/>
            <person name="Hamwieh A."/>
            <person name="Solovyev V."/>
            <person name="Salamov A."/>
            <person name="Braich B."/>
            <person name="Kosarev P."/>
            <person name="Mahmoud A."/>
            <person name="Hajiyev E."/>
            <person name="Babayeva S."/>
            <person name="Izzatullayeva V."/>
            <person name="Mammadov A."/>
            <person name="Mammadov A."/>
            <person name="Sharifova S."/>
            <person name="Ojaghi J."/>
            <person name="Eynullazada K."/>
            <person name="Bayramov B."/>
            <person name="Abdulazimova A."/>
            <person name="Shahmuradov I."/>
        </authorList>
    </citation>
    <scope>NUCLEOTIDE SEQUENCE [LARGE SCALE GENOMIC DNA]</scope>
    <source>
        <strain evidence="2">cv. AG2017</strain>
        <tissue evidence="1">Leaf</tissue>
    </source>
</reference>
<keyword evidence="2" id="KW-1185">Reference proteome</keyword>